<dbReference type="InterPro" id="IPR005630">
    <property type="entry name" value="Terpene_synthase_metal-bd"/>
</dbReference>
<proteinExistence type="predicted"/>
<comment type="caution">
    <text evidence="2">The sequence shown here is derived from an EMBL/GenBank/DDBJ whole genome shotgun (WGS) entry which is preliminary data.</text>
</comment>
<sequence length="185" mass="21105">MGVFFEPQYSLARRIMTKVIGMASIIDDTYDAYGSYAELKLFTEAIERWGISAIDILPEYMKLIYQALLDVYDEIEVETAKDGRPFCSHYAKESMKKLIQAYLIETKWCNEGYVPTMEEYMSNAMPTSGYQMLATTSFLGMGNIADEEVFKWVFNDPKILRAATIICRLTDDIRGHKKSTCCVSG</sequence>
<evidence type="ECO:0000259" key="1">
    <source>
        <dbReference type="Pfam" id="PF03936"/>
    </source>
</evidence>
<dbReference type="InterPro" id="IPR050148">
    <property type="entry name" value="Terpene_synthase-like"/>
</dbReference>
<reference evidence="2" key="1">
    <citation type="submission" date="2021-01" db="EMBL/GenBank/DDBJ databases">
        <authorList>
            <person name="Lovell J.T."/>
            <person name="Bentley N."/>
            <person name="Bhattarai G."/>
            <person name="Jenkins J.W."/>
            <person name="Sreedasyam A."/>
            <person name="Alarcon Y."/>
            <person name="Bock C."/>
            <person name="Boston L."/>
            <person name="Carlson J."/>
            <person name="Cervantes K."/>
            <person name="Clermont K."/>
            <person name="Krom N."/>
            <person name="Kubenka K."/>
            <person name="Mamidi S."/>
            <person name="Mattison C."/>
            <person name="Monteros M."/>
            <person name="Pisani C."/>
            <person name="Plott C."/>
            <person name="Rajasekar S."/>
            <person name="Rhein H.S."/>
            <person name="Rohla C."/>
            <person name="Song M."/>
            <person name="Hilaire R.S."/>
            <person name="Shu S."/>
            <person name="Wells L."/>
            <person name="Wang X."/>
            <person name="Webber J."/>
            <person name="Heerema R.J."/>
            <person name="Klein P."/>
            <person name="Conner P."/>
            <person name="Grauke L."/>
            <person name="Grimwood J."/>
            <person name="Schmutz J."/>
            <person name="Randall J.J."/>
        </authorList>
    </citation>
    <scope>NUCLEOTIDE SEQUENCE</scope>
    <source>
        <tissue evidence="2">Leaf</tissue>
    </source>
</reference>
<dbReference type="GO" id="GO:0000287">
    <property type="term" value="F:magnesium ion binding"/>
    <property type="evidence" value="ECO:0007669"/>
    <property type="project" value="InterPro"/>
</dbReference>
<evidence type="ECO:0000313" key="2">
    <source>
        <dbReference type="EMBL" id="KAG6619463.1"/>
    </source>
</evidence>
<feature type="domain" description="Terpene synthase metal-binding" evidence="1">
    <location>
        <begin position="1"/>
        <end position="178"/>
    </location>
</feature>
<dbReference type="PANTHER" id="PTHR31225">
    <property type="entry name" value="OS04G0344100 PROTEIN-RELATED"/>
    <property type="match status" value="1"/>
</dbReference>
<protein>
    <recommendedName>
        <fullName evidence="1">Terpene synthase metal-binding domain-containing protein</fullName>
    </recommendedName>
</protein>
<dbReference type="AlphaFoldDB" id="A0A921ZXZ5"/>
<dbReference type="Proteomes" id="UP000811246">
    <property type="component" value="Unassembled WGS sequence"/>
</dbReference>
<accession>A0A921ZXZ5</accession>
<dbReference type="Pfam" id="PF03936">
    <property type="entry name" value="Terpene_synth_C"/>
    <property type="match status" value="1"/>
</dbReference>
<dbReference type="GO" id="GO:0016114">
    <property type="term" value="P:terpenoid biosynthetic process"/>
    <property type="evidence" value="ECO:0007669"/>
    <property type="project" value="InterPro"/>
</dbReference>
<gene>
    <name evidence="2" type="ORF">I3842_Q097700</name>
</gene>
<dbReference type="EMBL" id="MU228957">
    <property type="protein sequence ID" value="KAG6619463.1"/>
    <property type="molecule type" value="Genomic_DNA"/>
</dbReference>
<dbReference type="PANTHER" id="PTHR31225:SF205">
    <property type="entry name" value="(-)-GERMACRENE D SYNTHASE-LIKE"/>
    <property type="match status" value="1"/>
</dbReference>
<dbReference type="GO" id="GO:0010333">
    <property type="term" value="F:terpene synthase activity"/>
    <property type="evidence" value="ECO:0007669"/>
    <property type="project" value="InterPro"/>
</dbReference>
<name>A0A921ZXZ5_CARIL</name>
<organism evidence="2 3">
    <name type="scientific">Carya illinoinensis</name>
    <name type="common">Pecan</name>
    <dbReference type="NCBI Taxonomy" id="32201"/>
    <lineage>
        <taxon>Eukaryota</taxon>
        <taxon>Viridiplantae</taxon>
        <taxon>Streptophyta</taxon>
        <taxon>Embryophyta</taxon>
        <taxon>Tracheophyta</taxon>
        <taxon>Spermatophyta</taxon>
        <taxon>Magnoliopsida</taxon>
        <taxon>eudicotyledons</taxon>
        <taxon>Gunneridae</taxon>
        <taxon>Pentapetalae</taxon>
        <taxon>rosids</taxon>
        <taxon>fabids</taxon>
        <taxon>Fagales</taxon>
        <taxon>Juglandaceae</taxon>
        <taxon>Carya</taxon>
    </lineage>
</organism>
<evidence type="ECO:0000313" key="3">
    <source>
        <dbReference type="Proteomes" id="UP000811246"/>
    </source>
</evidence>